<keyword evidence="3" id="KW-1185">Reference proteome</keyword>
<dbReference type="Gene3D" id="3.90.190.10">
    <property type="entry name" value="Protein tyrosine phosphatase superfamily"/>
    <property type="match status" value="1"/>
</dbReference>
<evidence type="ECO:0000313" key="3">
    <source>
        <dbReference type="Proteomes" id="UP000054047"/>
    </source>
</evidence>
<reference evidence="2 3" key="1">
    <citation type="submission" date="2013-12" db="EMBL/GenBank/DDBJ databases">
        <title>Draft genome of the parsitic nematode Ancylostoma duodenale.</title>
        <authorList>
            <person name="Mitreva M."/>
        </authorList>
    </citation>
    <scope>NUCLEOTIDE SEQUENCE [LARGE SCALE GENOMIC DNA]</scope>
    <source>
        <strain evidence="2 3">Zhejiang</strain>
    </source>
</reference>
<proteinExistence type="predicted"/>
<gene>
    <name evidence="2" type="ORF">ANCDUO_17304</name>
</gene>
<dbReference type="OrthoDB" id="1725147at2759"/>
<dbReference type="AlphaFoldDB" id="A0A0C2G683"/>
<organism evidence="2 3">
    <name type="scientific">Ancylostoma duodenale</name>
    <dbReference type="NCBI Taxonomy" id="51022"/>
    <lineage>
        <taxon>Eukaryota</taxon>
        <taxon>Metazoa</taxon>
        <taxon>Ecdysozoa</taxon>
        <taxon>Nematoda</taxon>
        <taxon>Chromadorea</taxon>
        <taxon>Rhabditida</taxon>
        <taxon>Rhabditina</taxon>
        <taxon>Rhabditomorpha</taxon>
        <taxon>Strongyloidea</taxon>
        <taxon>Ancylostomatidae</taxon>
        <taxon>Ancylostomatinae</taxon>
        <taxon>Ancylostoma</taxon>
    </lineage>
</organism>
<evidence type="ECO:0000313" key="2">
    <source>
        <dbReference type="EMBL" id="KIH52591.1"/>
    </source>
</evidence>
<dbReference type="InterPro" id="IPR029021">
    <property type="entry name" value="Prot-tyrosine_phosphatase-like"/>
</dbReference>
<protein>
    <submittedName>
        <fullName evidence="2">Uncharacterized protein</fullName>
    </submittedName>
</protein>
<dbReference type="Proteomes" id="UP000054047">
    <property type="component" value="Unassembled WGS sequence"/>
</dbReference>
<evidence type="ECO:0000256" key="1">
    <source>
        <dbReference type="SAM" id="MobiDB-lite"/>
    </source>
</evidence>
<feature type="region of interest" description="Disordered" evidence="1">
    <location>
        <begin position="24"/>
        <end position="43"/>
    </location>
</feature>
<dbReference type="EMBL" id="KN743258">
    <property type="protein sequence ID" value="KIH52591.1"/>
    <property type="molecule type" value="Genomic_DNA"/>
</dbReference>
<sequence length="73" mass="8775">MSNSGPISDKLVRLVRMYILENKEQTEEWEEEPEEPFPQAREQGKTIGLVVDLTNTDRYYKKTDWENYNVKYM</sequence>
<accession>A0A0C2G683</accession>
<name>A0A0C2G683_9BILA</name>